<feature type="region of interest" description="Disordered" evidence="1">
    <location>
        <begin position="185"/>
        <end position="225"/>
    </location>
</feature>
<sequence>MSITRQLYGQGVVEIKKVVTEESLAVLGFEFVQDELRHQPDLLRDVPGGHQPDLPRDAPEGGFYFEPPGLEEEMDSDFLLGHFVAGRKRKRDATKQSRSRRSSSRGEDSPPHEQVVIQDRACISAGSKDDLNNMVLLKLSQATLGMIELIGRRQDCQAAMDEARKAAEDKQRELQEEVARLARELEEEKGRSTTLETENTSLSSERGDADWGSQKSESPPHLPSQEKDKGFYCSLGVTISVPCWRRKVVARKKYPYKVIFLDIVKAPWCSEHIPSWISSINFCASSLLKHLNSVPLYDRLYSLPHSSVLLGARRLTTLAVIRSVGSDPSRMYIVNSSIQSGSLSVTTKTCPGLMLGSSNSSSWVIALIWSRESEPSFDRMSTLAFSSRGTYSIRYAPNALSNSNTVSLYFFILSSLASNSPVTWPTINLESHLTRIRSAFNDAASLKP</sequence>
<dbReference type="EMBL" id="OOIL02005489">
    <property type="protein sequence ID" value="VFQ95085.1"/>
    <property type="molecule type" value="Genomic_DNA"/>
</dbReference>
<reference evidence="2 3" key="1">
    <citation type="submission" date="2018-04" db="EMBL/GenBank/DDBJ databases">
        <authorList>
            <person name="Vogel A."/>
        </authorList>
    </citation>
    <scope>NUCLEOTIDE SEQUENCE [LARGE SCALE GENOMIC DNA]</scope>
</reference>
<keyword evidence="3" id="KW-1185">Reference proteome</keyword>
<evidence type="ECO:0000313" key="2">
    <source>
        <dbReference type="EMBL" id="VFQ95085.1"/>
    </source>
</evidence>
<dbReference type="Proteomes" id="UP000595140">
    <property type="component" value="Unassembled WGS sequence"/>
</dbReference>
<feature type="region of interest" description="Disordered" evidence="1">
    <location>
        <begin position="44"/>
        <end position="67"/>
    </location>
</feature>
<dbReference type="OrthoDB" id="1838411at2759"/>
<dbReference type="AlphaFoldDB" id="A0A484N1B6"/>
<name>A0A484N1B6_9ASTE</name>
<proteinExistence type="predicted"/>
<accession>A0A484N1B6</accession>
<evidence type="ECO:0000313" key="3">
    <source>
        <dbReference type="Proteomes" id="UP000595140"/>
    </source>
</evidence>
<feature type="compositionally biased region" description="Low complexity" evidence="1">
    <location>
        <begin position="192"/>
        <end position="204"/>
    </location>
</feature>
<feature type="compositionally biased region" description="Basic residues" evidence="1">
    <location>
        <begin position="89"/>
        <end position="103"/>
    </location>
</feature>
<organism evidence="2 3">
    <name type="scientific">Cuscuta campestris</name>
    <dbReference type="NCBI Taxonomy" id="132261"/>
    <lineage>
        <taxon>Eukaryota</taxon>
        <taxon>Viridiplantae</taxon>
        <taxon>Streptophyta</taxon>
        <taxon>Embryophyta</taxon>
        <taxon>Tracheophyta</taxon>
        <taxon>Spermatophyta</taxon>
        <taxon>Magnoliopsida</taxon>
        <taxon>eudicotyledons</taxon>
        <taxon>Gunneridae</taxon>
        <taxon>Pentapetalae</taxon>
        <taxon>asterids</taxon>
        <taxon>lamiids</taxon>
        <taxon>Solanales</taxon>
        <taxon>Convolvulaceae</taxon>
        <taxon>Cuscuteae</taxon>
        <taxon>Cuscuta</taxon>
        <taxon>Cuscuta subgen. Grammica</taxon>
        <taxon>Cuscuta sect. Cleistogrammica</taxon>
    </lineage>
</organism>
<protein>
    <submittedName>
        <fullName evidence="2">Uncharacterized protein</fullName>
    </submittedName>
</protein>
<feature type="region of interest" description="Disordered" evidence="1">
    <location>
        <begin position="89"/>
        <end position="114"/>
    </location>
</feature>
<evidence type="ECO:0000256" key="1">
    <source>
        <dbReference type="SAM" id="MobiDB-lite"/>
    </source>
</evidence>
<gene>
    <name evidence="2" type="ORF">CCAM_LOCUS36861</name>
</gene>